<gene>
    <name evidence="1" type="ORF">MM415A05590_0006</name>
    <name evidence="2" type="ORF">MM415B05825_0004</name>
</gene>
<protein>
    <submittedName>
        <fullName evidence="1">Uncharacterized protein</fullName>
    </submittedName>
</protein>
<sequence>MGDYIDAQRRANEFNAQADDARIARLERGLAVMAQVVGCLVENEFDYQNAVFRADNDRHHKFHKGYLIMLEILADLTLPPTGERGERSEQEE</sequence>
<dbReference type="EMBL" id="MT141655">
    <property type="protein sequence ID" value="QJA68854.1"/>
    <property type="molecule type" value="Genomic_DNA"/>
</dbReference>
<dbReference type="EMBL" id="MT143539">
    <property type="protein sequence ID" value="QJA97947.1"/>
    <property type="molecule type" value="Genomic_DNA"/>
</dbReference>
<evidence type="ECO:0000313" key="2">
    <source>
        <dbReference type="EMBL" id="QJA97947.1"/>
    </source>
</evidence>
<name>A0A6M3JFK3_9ZZZZ</name>
<accession>A0A6M3JFK3</accession>
<dbReference type="AlphaFoldDB" id="A0A6M3JFK3"/>
<reference evidence="1" key="1">
    <citation type="submission" date="2020-03" db="EMBL/GenBank/DDBJ databases">
        <title>The deep terrestrial virosphere.</title>
        <authorList>
            <person name="Holmfeldt K."/>
            <person name="Nilsson E."/>
            <person name="Simone D."/>
            <person name="Lopez-Fernandez M."/>
            <person name="Wu X."/>
            <person name="de Brujin I."/>
            <person name="Lundin D."/>
            <person name="Andersson A."/>
            <person name="Bertilsson S."/>
            <person name="Dopson M."/>
        </authorList>
    </citation>
    <scope>NUCLEOTIDE SEQUENCE</scope>
    <source>
        <strain evidence="1">MM415A05590</strain>
        <strain evidence="2">MM415B05825</strain>
    </source>
</reference>
<evidence type="ECO:0000313" key="1">
    <source>
        <dbReference type="EMBL" id="QJA68854.1"/>
    </source>
</evidence>
<organism evidence="1">
    <name type="scientific">viral metagenome</name>
    <dbReference type="NCBI Taxonomy" id="1070528"/>
    <lineage>
        <taxon>unclassified sequences</taxon>
        <taxon>metagenomes</taxon>
        <taxon>organismal metagenomes</taxon>
    </lineage>
</organism>
<proteinExistence type="predicted"/>